<dbReference type="InterPro" id="IPR029151">
    <property type="entry name" value="Sensor-like_sf"/>
</dbReference>
<dbReference type="PANTHER" id="PTHR45138:SF9">
    <property type="entry name" value="DIGUANYLATE CYCLASE DGCM-RELATED"/>
    <property type="match status" value="1"/>
</dbReference>
<keyword evidence="3" id="KW-1003">Cell membrane</keyword>
<evidence type="ECO:0000256" key="2">
    <source>
        <dbReference type="ARBA" id="ARBA00012528"/>
    </source>
</evidence>
<dbReference type="CDD" id="cd01949">
    <property type="entry name" value="GGDEF"/>
    <property type="match status" value="1"/>
</dbReference>
<keyword evidence="5" id="KW-1133">Transmembrane helix</keyword>
<dbReference type="CDD" id="cd12912">
    <property type="entry name" value="PDC2_MCP_like"/>
    <property type="match status" value="1"/>
</dbReference>
<accession>A0ABT2PLF0</accession>
<evidence type="ECO:0000259" key="8">
    <source>
        <dbReference type="PROSITE" id="PS50887"/>
    </source>
</evidence>
<dbReference type="CDD" id="cd18773">
    <property type="entry name" value="PDC1_HK_sensor"/>
    <property type="match status" value="1"/>
</dbReference>
<comment type="subcellular location">
    <subcellularLocation>
        <location evidence="1">Cell membrane</location>
        <topology evidence="1">Multi-pass membrane protein</topology>
    </subcellularLocation>
</comment>
<keyword evidence="6" id="KW-0472">Membrane</keyword>
<dbReference type="Pfam" id="PF00990">
    <property type="entry name" value="GGDEF"/>
    <property type="match status" value="1"/>
</dbReference>
<dbReference type="InterPro" id="IPR050469">
    <property type="entry name" value="Diguanylate_Cyclase"/>
</dbReference>
<evidence type="ECO:0000256" key="1">
    <source>
        <dbReference type="ARBA" id="ARBA00004651"/>
    </source>
</evidence>
<evidence type="ECO:0000313" key="10">
    <source>
        <dbReference type="Proteomes" id="UP001525968"/>
    </source>
</evidence>
<keyword evidence="4" id="KW-0812">Transmembrane</keyword>
<dbReference type="InterPro" id="IPR029787">
    <property type="entry name" value="Nucleotide_cyclase"/>
</dbReference>
<dbReference type="Gene3D" id="3.30.70.270">
    <property type="match status" value="1"/>
</dbReference>
<evidence type="ECO:0000256" key="7">
    <source>
        <dbReference type="ARBA" id="ARBA00034247"/>
    </source>
</evidence>
<dbReference type="EC" id="2.7.7.65" evidence="2"/>
<dbReference type="InterPro" id="IPR043128">
    <property type="entry name" value="Rev_trsase/Diguanyl_cyclase"/>
</dbReference>
<dbReference type="NCBIfam" id="TIGR00254">
    <property type="entry name" value="GGDEF"/>
    <property type="match status" value="1"/>
</dbReference>
<dbReference type="SUPFAM" id="SSF103190">
    <property type="entry name" value="Sensory domain-like"/>
    <property type="match status" value="2"/>
</dbReference>
<evidence type="ECO:0000256" key="4">
    <source>
        <dbReference type="ARBA" id="ARBA00022692"/>
    </source>
</evidence>
<dbReference type="InterPro" id="IPR000160">
    <property type="entry name" value="GGDEF_dom"/>
</dbReference>
<evidence type="ECO:0000313" key="9">
    <source>
        <dbReference type="EMBL" id="MCT9811055.1"/>
    </source>
</evidence>
<evidence type="ECO:0000256" key="6">
    <source>
        <dbReference type="ARBA" id="ARBA00023136"/>
    </source>
</evidence>
<comment type="caution">
    <text evidence="9">The sequence shown here is derived from an EMBL/GenBank/DDBJ whole genome shotgun (WGS) entry which is preliminary data.</text>
</comment>
<protein>
    <recommendedName>
        <fullName evidence="2">diguanylate cyclase</fullName>
        <ecNumber evidence="2">2.7.7.65</ecNumber>
    </recommendedName>
</protein>
<keyword evidence="10" id="KW-1185">Reference proteome</keyword>
<dbReference type="PROSITE" id="PS50887">
    <property type="entry name" value="GGDEF"/>
    <property type="match status" value="1"/>
</dbReference>
<dbReference type="Proteomes" id="UP001525968">
    <property type="component" value="Unassembled WGS sequence"/>
</dbReference>
<comment type="catalytic activity">
    <reaction evidence="7">
        <text>2 GTP = 3',3'-c-di-GMP + 2 diphosphate</text>
        <dbReference type="Rhea" id="RHEA:24898"/>
        <dbReference type="ChEBI" id="CHEBI:33019"/>
        <dbReference type="ChEBI" id="CHEBI:37565"/>
        <dbReference type="ChEBI" id="CHEBI:58805"/>
        <dbReference type="EC" id="2.7.7.65"/>
    </reaction>
</comment>
<dbReference type="Pfam" id="PF02743">
    <property type="entry name" value="dCache_1"/>
    <property type="match status" value="1"/>
</dbReference>
<sequence length="520" mass="57304">MNLQSVTKMDLRRLILVLTLASALISLANTLYASYQVQRQQLIDATLESNHAYATKLAASTDDFFASAMQQLGYGAKVMAKDFSDRHFLNAEAERLLLQTDSFNSIVIIDGKGEVLSTSPQSLNLVGQVLETPGAMASITSRKPVISEPYISAVGNLIIFISHPVFDARGRYLGAISGSIYLKRKSILNRLLGSHYYEDGSYLYVVDQKRRLIYHPVVDRVGTTVAGNTVIDDVIAGIAGKKQVQNSMGTEMLAGYSIIPATGWGIVAQRPKSATLASLDTLTLGVLKNSLPVMAISLLIILWCARMISKPLKQLANGARTMDNPLTAQQIQGVKSWYFESAELKKAMLLGIGLLQKNIHKLRQDVQTDPLTGLGNRRTLEQCLQNWEQDETPFSVISVDVDFFKLINDSYGHDAGDLVLKKLAQHMRDCARADDVFCRVGGEEFLILLPKADQQEALQVAQRLRQQIEHADMSPVGRVTISLGIASWPASSHDVAQVLKQADQMLYLAKRNGRNRVEMG</sequence>
<dbReference type="SUPFAM" id="SSF55073">
    <property type="entry name" value="Nucleotide cyclase"/>
    <property type="match status" value="1"/>
</dbReference>
<evidence type="ECO:0000256" key="5">
    <source>
        <dbReference type="ARBA" id="ARBA00022989"/>
    </source>
</evidence>
<dbReference type="SMART" id="SM00267">
    <property type="entry name" value="GGDEF"/>
    <property type="match status" value="1"/>
</dbReference>
<dbReference type="InterPro" id="IPR033479">
    <property type="entry name" value="dCache_1"/>
</dbReference>
<dbReference type="Gene3D" id="3.30.450.20">
    <property type="entry name" value="PAS domain"/>
    <property type="match status" value="2"/>
</dbReference>
<name>A0ABT2PLF0_9BURK</name>
<proteinExistence type="predicted"/>
<dbReference type="EMBL" id="JAODYH010000004">
    <property type="protein sequence ID" value="MCT9811055.1"/>
    <property type="molecule type" value="Genomic_DNA"/>
</dbReference>
<evidence type="ECO:0000256" key="3">
    <source>
        <dbReference type="ARBA" id="ARBA00022475"/>
    </source>
</evidence>
<organism evidence="9 10">
    <name type="scientific">Acidovorax bellezanensis</name>
    <dbReference type="NCBI Taxonomy" id="2976702"/>
    <lineage>
        <taxon>Bacteria</taxon>
        <taxon>Pseudomonadati</taxon>
        <taxon>Pseudomonadota</taxon>
        <taxon>Betaproteobacteria</taxon>
        <taxon>Burkholderiales</taxon>
        <taxon>Comamonadaceae</taxon>
        <taxon>Acidovorax</taxon>
    </lineage>
</organism>
<reference evidence="9 10" key="1">
    <citation type="submission" date="2022-09" db="EMBL/GenBank/DDBJ databases">
        <title>Draft genome of isolate Be4.</title>
        <authorList>
            <person name="Sanchez-Castro I."/>
            <person name="Martinez-Rodriguez P."/>
            <person name="Descostes M."/>
            <person name="Merroun M."/>
        </authorList>
    </citation>
    <scope>NUCLEOTIDE SEQUENCE [LARGE SCALE GENOMIC DNA]</scope>
    <source>
        <strain evidence="9 10">Be4</strain>
    </source>
</reference>
<feature type="domain" description="GGDEF" evidence="8">
    <location>
        <begin position="392"/>
        <end position="520"/>
    </location>
</feature>
<dbReference type="PANTHER" id="PTHR45138">
    <property type="entry name" value="REGULATORY COMPONENTS OF SENSORY TRANSDUCTION SYSTEM"/>
    <property type="match status" value="1"/>
</dbReference>
<gene>
    <name evidence="9" type="ORF">N0K08_10455</name>
</gene>